<keyword evidence="2" id="KW-0812">Transmembrane</keyword>
<feature type="region of interest" description="Disordered" evidence="1">
    <location>
        <begin position="33"/>
        <end position="127"/>
    </location>
</feature>
<dbReference type="EMBL" id="JBHMEC010000017">
    <property type="protein sequence ID" value="MFB9150647.1"/>
    <property type="molecule type" value="Genomic_DNA"/>
</dbReference>
<keyword evidence="2" id="KW-0472">Membrane</keyword>
<evidence type="ECO:0000313" key="5">
    <source>
        <dbReference type="Proteomes" id="UP001589670"/>
    </source>
</evidence>
<dbReference type="PANTHER" id="PTHR34700">
    <property type="entry name" value="POTASSIUM BINDING PROTEIN KBP"/>
    <property type="match status" value="1"/>
</dbReference>
<keyword evidence="2" id="KW-1133">Transmembrane helix</keyword>
<evidence type="ECO:0000259" key="3">
    <source>
        <dbReference type="PROSITE" id="PS51782"/>
    </source>
</evidence>
<keyword evidence="5" id="KW-1185">Reference proteome</keyword>
<comment type="caution">
    <text evidence="4">The sequence shown here is derived from an EMBL/GenBank/DDBJ whole genome shotgun (WGS) entry which is preliminary data.</text>
</comment>
<feature type="compositionally biased region" description="Polar residues" evidence="1">
    <location>
        <begin position="334"/>
        <end position="344"/>
    </location>
</feature>
<gene>
    <name evidence="4" type="ORF">ACFFU4_12905</name>
</gene>
<feature type="transmembrane region" description="Helical" evidence="2">
    <location>
        <begin position="12"/>
        <end position="32"/>
    </location>
</feature>
<dbReference type="Gene3D" id="3.10.350.10">
    <property type="entry name" value="LysM domain"/>
    <property type="match status" value="1"/>
</dbReference>
<dbReference type="Pfam" id="PF01476">
    <property type="entry name" value="LysM"/>
    <property type="match status" value="1"/>
</dbReference>
<dbReference type="CDD" id="cd00118">
    <property type="entry name" value="LysM"/>
    <property type="match status" value="1"/>
</dbReference>
<reference evidence="4 5" key="1">
    <citation type="submission" date="2024-09" db="EMBL/GenBank/DDBJ databases">
        <authorList>
            <person name="Sun Q."/>
            <person name="Mori K."/>
        </authorList>
    </citation>
    <scope>NUCLEOTIDE SEQUENCE [LARGE SCALE GENOMIC DNA]</scope>
    <source>
        <strain evidence="4 5">CECT 9424</strain>
    </source>
</reference>
<feature type="compositionally biased region" description="Pro residues" evidence="1">
    <location>
        <begin position="35"/>
        <end position="44"/>
    </location>
</feature>
<organism evidence="4 5">
    <name type="scientific">Roseovarius ramblicola</name>
    <dbReference type="NCBI Taxonomy" id="2022336"/>
    <lineage>
        <taxon>Bacteria</taxon>
        <taxon>Pseudomonadati</taxon>
        <taxon>Pseudomonadota</taxon>
        <taxon>Alphaproteobacteria</taxon>
        <taxon>Rhodobacterales</taxon>
        <taxon>Roseobacteraceae</taxon>
        <taxon>Roseovarius</taxon>
    </lineage>
</organism>
<dbReference type="InterPro" id="IPR036779">
    <property type="entry name" value="LysM_dom_sf"/>
</dbReference>
<proteinExistence type="predicted"/>
<dbReference type="InterPro" id="IPR018392">
    <property type="entry name" value="LysM"/>
</dbReference>
<name>A0ABV5I1S5_9RHOB</name>
<feature type="region of interest" description="Disordered" evidence="1">
    <location>
        <begin position="202"/>
        <end position="389"/>
    </location>
</feature>
<dbReference type="InterPro" id="IPR052196">
    <property type="entry name" value="Bact_Kbp"/>
</dbReference>
<dbReference type="PANTHER" id="PTHR34700:SF4">
    <property type="entry name" value="PHAGE-LIKE ELEMENT PBSX PROTEIN XKDP"/>
    <property type="match status" value="1"/>
</dbReference>
<evidence type="ECO:0000256" key="1">
    <source>
        <dbReference type="SAM" id="MobiDB-lite"/>
    </source>
</evidence>
<accession>A0ABV5I1S5</accession>
<protein>
    <submittedName>
        <fullName evidence="4">LysM peptidoglycan-binding domain-containing protein</fullName>
    </submittedName>
</protein>
<feature type="compositionally biased region" description="Low complexity" evidence="1">
    <location>
        <begin position="356"/>
        <end position="387"/>
    </location>
</feature>
<evidence type="ECO:0000313" key="4">
    <source>
        <dbReference type="EMBL" id="MFB9150647.1"/>
    </source>
</evidence>
<dbReference type="RefSeq" id="WP_377070180.1">
    <property type="nucleotide sequence ID" value="NZ_JBHMEC010000017.1"/>
</dbReference>
<evidence type="ECO:0000256" key="2">
    <source>
        <dbReference type="SAM" id="Phobius"/>
    </source>
</evidence>
<feature type="compositionally biased region" description="Low complexity" evidence="1">
    <location>
        <begin position="45"/>
        <end position="72"/>
    </location>
</feature>
<dbReference type="PROSITE" id="PS51782">
    <property type="entry name" value="LYSM"/>
    <property type="match status" value="1"/>
</dbReference>
<feature type="compositionally biased region" description="Low complexity" evidence="1">
    <location>
        <begin position="312"/>
        <end position="329"/>
    </location>
</feature>
<sequence length="595" mass="59718">MNRFGGLGAGPVIGVGAAAVAAAVAIGVYFAGRDAPPPKTPTEPAPQQAAEPEQQQAAAPATEPETGAATSPGPGTEMPPDTEGATRPANAGETAQDDPASRAADTNGEARAGADPEARAAPPPALDTFRLAPDGQMLVAGRAVPGGEVAITVDDTRLGTAKADRAGKFVAFLDLGPSDKVRVLGLELLLEDGRVIRAPDEVLIAPSPPPPPQPGAVAEADTGTPPAPATPGAGTEVGSAPEADHSQPETPDADAGQVPDAPPAKVAEAGSGEPPDPAEIAATQVAGVDTGTGTRAPATDVSDATETDETASAETADTPDPAEAAATQTEESDTGTGTRVTATDVSDATETDETASAETVGPAAGLAATGPAAPQVPDAAAVAPQPGASGGDVAPLAEVAATPAVQIPDAPAATPTVMLSDAEGVRVLQAPGTPGPEVMSSVALDSISYSDTGAVKLAGRASTSDAQVRIYLDNRAVTTVPVDDSGTWRSALPEVDTGIYTLRVDEVSEGGEVTSRIETPFKREDVATLPAQDEDATPEPPRMSVVTVQPGSTLWAISREAYGEGILYVRVFEANRDRIRDPDLIYPGQVFELPQ</sequence>
<dbReference type="Proteomes" id="UP001589670">
    <property type="component" value="Unassembled WGS sequence"/>
</dbReference>
<dbReference type="SMART" id="SM00257">
    <property type="entry name" value="LysM"/>
    <property type="match status" value="1"/>
</dbReference>
<feature type="domain" description="LysM" evidence="3">
    <location>
        <begin position="544"/>
        <end position="593"/>
    </location>
</feature>